<dbReference type="Gramene" id="Psat02G0179400-T4">
    <property type="protein sequence ID" value="KAI5435099.1"/>
    <property type="gene ID" value="KIW84_021794"/>
</dbReference>
<reference evidence="1 2" key="1">
    <citation type="journal article" date="2022" name="Nat. Genet.">
        <title>Improved pea reference genome and pan-genome highlight genomic features and evolutionary characteristics.</title>
        <authorList>
            <person name="Yang T."/>
            <person name="Liu R."/>
            <person name="Luo Y."/>
            <person name="Hu S."/>
            <person name="Wang D."/>
            <person name="Wang C."/>
            <person name="Pandey M.K."/>
            <person name="Ge S."/>
            <person name="Xu Q."/>
            <person name="Li N."/>
            <person name="Li G."/>
            <person name="Huang Y."/>
            <person name="Saxena R.K."/>
            <person name="Ji Y."/>
            <person name="Li M."/>
            <person name="Yan X."/>
            <person name="He Y."/>
            <person name="Liu Y."/>
            <person name="Wang X."/>
            <person name="Xiang C."/>
            <person name="Varshney R.K."/>
            <person name="Ding H."/>
            <person name="Gao S."/>
            <person name="Zong X."/>
        </authorList>
    </citation>
    <scope>NUCLEOTIDE SEQUENCE [LARGE SCALE GENOMIC DNA]</scope>
    <source>
        <strain evidence="1 2">cv. Zhongwan 6</strain>
    </source>
</reference>
<proteinExistence type="predicted"/>
<evidence type="ECO:0000313" key="1">
    <source>
        <dbReference type="EMBL" id="KAI5435099.1"/>
    </source>
</evidence>
<comment type="caution">
    <text evidence="1">The sequence shown here is derived from an EMBL/GenBank/DDBJ whole genome shotgun (WGS) entry which is preliminary data.</text>
</comment>
<accession>A0A9D5BAC6</accession>
<evidence type="ECO:0000313" key="2">
    <source>
        <dbReference type="Proteomes" id="UP001058974"/>
    </source>
</evidence>
<dbReference type="Proteomes" id="UP001058974">
    <property type="component" value="Chromosome 2"/>
</dbReference>
<keyword evidence="2" id="KW-1185">Reference proteome</keyword>
<dbReference type="EMBL" id="JAMSHJ010000002">
    <property type="protein sequence ID" value="KAI5435099.1"/>
    <property type="molecule type" value="Genomic_DNA"/>
</dbReference>
<dbReference type="AlphaFoldDB" id="A0A9D5BAC6"/>
<organism evidence="1 2">
    <name type="scientific">Pisum sativum</name>
    <name type="common">Garden pea</name>
    <name type="synonym">Lathyrus oleraceus</name>
    <dbReference type="NCBI Taxonomy" id="3888"/>
    <lineage>
        <taxon>Eukaryota</taxon>
        <taxon>Viridiplantae</taxon>
        <taxon>Streptophyta</taxon>
        <taxon>Embryophyta</taxon>
        <taxon>Tracheophyta</taxon>
        <taxon>Spermatophyta</taxon>
        <taxon>Magnoliopsida</taxon>
        <taxon>eudicotyledons</taxon>
        <taxon>Gunneridae</taxon>
        <taxon>Pentapetalae</taxon>
        <taxon>rosids</taxon>
        <taxon>fabids</taxon>
        <taxon>Fabales</taxon>
        <taxon>Fabaceae</taxon>
        <taxon>Papilionoideae</taxon>
        <taxon>50 kb inversion clade</taxon>
        <taxon>NPAAA clade</taxon>
        <taxon>Hologalegina</taxon>
        <taxon>IRL clade</taxon>
        <taxon>Fabeae</taxon>
        <taxon>Lathyrus</taxon>
    </lineage>
</organism>
<name>A0A9D5BAC6_PEA</name>
<protein>
    <submittedName>
        <fullName evidence="1">Uncharacterized protein</fullName>
    </submittedName>
</protein>
<gene>
    <name evidence="1" type="ORF">KIW84_021794</name>
</gene>
<sequence length="153" mass="16848">MVKGSDEEQDGTSIHLSPLQIPELLYVSVKMENPIAGNLFPHVFCSSALPGACDSSKALSMERESASTWEFSFVVPQNHGLDIYMLNKLIAYIISGLVAVKYIMLPISCLKNEPSISIPFSSLEILNPGTIRFSTELLCSIPKRLNTSTMYFA</sequence>